<dbReference type="KEGG" id="clec:106667186"/>
<evidence type="ECO:0000256" key="5">
    <source>
        <dbReference type="ARBA" id="ARBA00022692"/>
    </source>
</evidence>
<sequence length="1840" mass="207750">MYFLMERLKSKGRMREFLAVIVLLQIFPVSLAVQEQECNLDTHFKCAKNHVCIPKSFHCDHDFDCGVGDNSDEESCDHLFDHEDCHGMHMCNISKNCISLASLCNGEFDCGDHDHSDEENCHHNLSHPVTCKPDELPCADKVNCIPAKHFCDEVMDCLDFSDENNCSGKCSEFQCKSGECIEFDLKCDGTVDCMDESDEDYCPPWSRHVSNCLLEHHLFLCKDKSRCLPQSKVCDSKFDCLDGSDEKQLCSNDSCHNYNCSHDVFNTPLGCKCVCPIGMKYSGDKCIDIDECENYAQCDQICHNTEGSFQCLCHEGYSNKHGDICIAEDDTHPLMVYSNENSIQAYYLRNEHFSEMVEFDGKSAAVAYDGHSLYWSSMKSNGHSSIIRSNEFGLEKEVVVTSGLLMIEDLSVDWITRNIYFSDSGKKHIGVCSNDGINCLPIISNVTNVFSLVLHSNKGMLFFSSLDVHLPCIVKAGMDGNNKENIVAKDIWPNALALDIPNNRLYWSDAKLTAIESINLDGSNRIRLSLSKTIGSIFSLDVFENRLYWTDVKTNELISCNKFNGRGYRIIKRTHEKMFGIHIYHPVLFKQIKNPCKYASCSHLCLLSLHNSSDITYTCACPTDMFLTENKHTCKSFNKKEQLIVASNAAINIINYHSFGRIEFDHITHTVVTSLGAVSYDSHSGDIILSDLNEGSIIAFNPITMQVKQLHHSKNAKIVSIDYDPLGNNLYWVDAFTKSIQLLNMQTLLNVKLIQDLGNDVLLDLVLDLNDRYLFVALMYGNHIHIDRFSMDGDKKTRIHLAEKNFVGPRIALAFDHQLDKLLWSDYGNGAIYSIDKTGSNREKLIAPETALSDIAVMEDTLFWVNVKSNKLHWANHHDDLLGSDISLRSMNNNTELKIAKISMPHTSLNNECHSVDAQCSHICIPLINRKQCVCPDELDLDENGLHCIKPKLCGDNEFKCSNGKCLPMEVKCNRKNDCPEGEDEQHCENHTVTCLMNTFHCLNGKQCIDIHKHCDDTPDCSDGSDEFDCRPTGCQQGEFQCSSGGCIHAALQCDGVIDCSDESDESNCRDFSCTNANEFKCGNGACIPKSWECDGEVNCVDHSDEHQNCAKHLECSHDHFKCDNGHCVHNDLKCNGEDDCDDMSDERTCSTHVINVKHEKKCTDAEFACESDLSVCLPQTAKCNGTAECPRGEDENSCGDCIDKFKCQRSNNCIPKDWVCDGVNDCADYSDEMNCQETHVKITSKKCDHFQCSTTSECLAWDQVCDNVTDCADKSDEGPSCDTSCINSRCSHKCQKMPNGHKCFCPSGFRLDGNGINCVDINECVSLNACSQYCNNTVGSFKCYCESSQYKLRSDKISCKALGPEMAFAFTSNKEIRCRTSNNIDLVKLDFEIKDITGFDLDMRSRVAYLSSEYSNTLIKVNLENRKMYQVKNVLKPTKVSYDWSTGNVYFVNNKNSIHACNFAKETCAKIYSAKSDVTIDALRIDSKDRSIFWSESHSLMVLDAKSALKKSDLAGKDVKVLTDQGIKKVGDIVLDSINHVMYWTDSIGKKVEKMSFEGKNRRIIFDNIEAEPLHLNVFEDHIFWLNGKCSEMHKRMPSPIHQEYTYITKCGLFGRVYRECETIKLLPSNNKIQHFRILHSALQMLTDKDCEHLSCSYMCVQRKKIPSCICSDGSLVKPGQNCSASHTDTIFEELLSDNHKNNYNLLKNPSTSYKWLWWMLFMVPLWGLISWLIYFYIVTFVKSYSSGNKTIPGVVHFHNPSFGLNEESEEARSTNPLIPGNHCYENPINKENSWNIKLICNNEMKNLQGKIAWPSLNKEAKKNETGKMADDSLINMNV</sequence>
<dbReference type="InterPro" id="IPR000033">
    <property type="entry name" value="LDLR_classB_rpt"/>
</dbReference>
<keyword evidence="7" id="KW-0677">Repeat</keyword>
<dbReference type="InterPro" id="IPR049883">
    <property type="entry name" value="NOTCH1_EGF-like"/>
</dbReference>
<keyword evidence="4" id="KW-0254">Endocytosis</keyword>
<dbReference type="Gene3D" id="2.10.25.10">
    <property type="entry name" value="Laminin"/>
    <property type="match status" value="4"/>
</dbReference>
<evidence type="ECO:0000256" key="14">
    <source>
        <dbReference type="PROSITE-ProRule" id="PRU00124"/>
    </source>
</evidence>
<dbReference type="GO" id="GO:0016324">
    <property type="term" value="C:apical plasma membrane"/>
    <property type="evidence" value="ECO:0007669"/>
    <property type="project" value="TreeGrafter"/>
</dbReference>
<dbReference type="SUPFAM" id="SSF63825">
    <property type="entry name" value="YWTD domain"/>
    <property type="match status" value="3"/>
</dbReference>
<dbReference type="InterPro" id="IPR051221">
    <property type="entry name" value="LDLR-related"/>
</dbReference>
<feature type="disulfide bond" evidence="14">
    <location>
        <begin position="175"/>
        <end position="193"/>
    </location>
</feature>
<keyword evidence="12" id="KW-0325">Glycoprotein</keyword>
<dbReference type="PRINTS" id="PR00261">
    <property type="entry name" value="LDLRECEPTOR"/>
</dbReference>
<evidence type="ECO:0000313" key="20">
    <source>
        <dbReference type="Proteomes" id="UP000494040"/>
    </source>
</evidence>
<feature type="disulfide bond" evidence="14">
    <location>
        <begin position="1054"/>
        <end position="1069"/>
    </location>
</feature>
<dbReference type="SMART" id="SM00181">
    <property type="entry name" value="EGF"/>
    <property type="match status" value="8"/>
</dbReference>
<evidence type="ECO:0000256" key="2">
    <source>
        <dbReference type="ARBA" id="ARBA00022475"/>
    </source>
</evidence>
<dbReference type="Pfam" id="PF00057">
    <property type="entry name" value="Ldl_recept_a"/>
    <property type="match status" value="11"/>
</dbReference>
<evidence type="ECO:0000256" key="15">
    <source>
        <dbReference type="PROSITE-ProRule" id="PRU00461"/>
    </source>
</evidence>
<evidence type="ECO:0000256" key="10">
    <source>
        <dbReference type="ARBA" id="ARBA00023157"/>
    </source>
</evidence>
<dbReference type="InterPro" id="IPR000152">
    <property type="entry name" value="EGF-type_Asp/Asn_hydroxyl_site"/>
</dbReference>
<comment type="caution">
    <text evidence="13">Lacks conserved residue(s) required for the propagation of feature annotation.</text>
</comment>
<keyword evidence="20" id="KW-1185">Reference proteome</keyword>
<dbReference type="Gene3D" id="4.10.1220.10">
    <property type="entry name" value="EGF-type module"/>
    <property type="match status" value="1"/>
</dbReference>
<dbReference type="FunFam" id="2.10.25.10:FF:000009">
    <property type="entry name" value="Low-density lipoprotein receptor isoform 1"/>
    <property type="match status" value="2"/>
</dbReference>
<dbReference type="InterPro" id="IPR026823">
    <property type="entry name" value="cEGF"/>
</dbReference>
<evidence type="ECO:0000256" key="11">
    <source>
        <dbReference type="ARBA" id="ARBA00023170"/>
    </source>
</evidence>
<feature type="disulfide bond" evidence="14">
    <location>
        <begin position="961"/>
        <end position="979"/>
    </location>
</feature>
<feature type="disulfide bond" evidence="14">
    <location>
        <begin position="1221"/>
        <end position="1236"/>
    </location>
</feature>
<dbReference type="SMART" id="SM00179">
    <property type="entry name" value="EGF_CA"/>
    <property type="match status" value="4"/>
</dbReference>
<dbReference type="FunFam" id="2.120.10.30:FF:000241">
    <property type="entry name" value="Low-density lipoprotein receptor-related protein 6"/>
    <property type="match status" value="1"/>
</dbReference>
<organism evidence="19 20">
    <name type="scientific">Cimex lectularius</name>
    <name type="common">Bed bug</name>
    <name type="synonym">Acanthia lectularia</name>
    <dbReference type="NCBI Taxonomy" id="79782"/>
    <lineage>
        <taxon>Eukaryota</taxon>
        <taxon>Metazoa</taxon>
        <taxon>Ecdysozoa</taxon>
        <taxon>Arthropoda</taxon>
        <taxon>Hexapoda</taxon>
        <taxon>Insecta</taxon>
        <taxon>Pterygota</taxon>
        <taxon>Neoptera</taxon>
        <taxon>Paraneoptera</taxon>
        <taxon>Hemiptera</taxon>
        <taxon>Heteroptera</taxon>
        <taxon>Panheteroptera</taxon>
        <taxon>Cimicomorpha</taxon>
        <taxon>Cimicidae</taxon>
        <taxon>Cimex</taxon>
    </lineage>
</organism>
<keyword evidence="8 16" id="KW-1133">Transmembrane helix</keyword>
<evidence type="ECO:0000256" key="3">
    <source>
        <dbReference type="ARBA" id="ARBA00022536"/>
    </source>
</evidence>
<dbReference type="PROSITE" id="PS50026">
    <property type="entry name" value="EGF_3"/>
    <property type="match status" value="1"/>
</dbReference>
<dbReference type="InterPro" id="IPR018097">
    <property type="entry name" value="EGF_Ca-bd_CS"/>
</dbReference>
<feature type="domain" description="EGF-like" evidence="18">
    <location>
        <begin position="288"/>
        <end position="323"/>
    </location>
</feature>
<dbReference type="InterPro" id="IPR001881">
    <property type="entry name" value="EGF-like_Ca-bd_dom"/>
</dbReference>
<keyword evidence="10 13" id="KW-1015">Disulfide bond</keyword>
<evidence type="ECO:0000256" key="1">
    <source>
        <dbReference type="ARBA" id="ARBA00004251"/>
    </source>
</evidence>
<feature type="disulfide bond" evidence="14">
    <location>
        <begin position="954"/>
        <end position="966"/>
    </location>
</feature>
<dbReference type="PANTHER" id="PTHR22722">
    <property type="entry name" value="LOW-DENSITY LIPOPROTEIN RECEPTOR-RELATED PROTEIN 2-RELATED"/>
    <property type="match status" value="1"/>
</dbReference>
<evidence type="ECO:0000256" key="12">
    <source>
        <dbReference type="ARBA" id="ARBA00023180"/>
    </source>
</evidence>
<dbReference type="PROSITE" id="PS50068">
    <property type="entry name" value="LDLRA_2"/>
    <property type="match status" value="12"/>
</dbReference>
<dbReference type="OMA" id="ECLTMAH"/>
<comment type="subcellular location">
    <subcellularLocation>
        <location evidence="1">Cell membrane</location>
        <topology evidence="1">Single-pass type I membrane protein</topology>
    </subcellularLocation>
</comment>
<evidence type="ECO:0000256" key="6">
    <source>
        <dbReference type="ARBA" id="ARBA00022729"/>
    </source>
</evidence>
<dbReference type="InterPro" id="IPR036055">
    <property type="entry name" value="LDL_receptor-like_sf"/>
</dbReference>
<feature type="disulfide bond" evidence="14">
    <location>
        <begin position="1135"/>
        <end position="1150"/>
    </location>
</feature>
<dbReference type="GO" id="GO:0043235">
    <property type="term" value="C:receptor complex"/>
    <property type="evidence" value="ECO:0007669"/>
    <property type="project" value="TreeGrafter"/>
</dbReference>
<evidence type="ECO:0000256" key="4">
    <source>
        <dbReference type="ARBA" id="ARBA00022583"/>
    </source>
</evidence>
<evidence type="ECO:0000256" key="8">
    <source>
        <dbReference type="ARBA" id="ARBA00022989"/>
    </source>
</evidence>
<dbReference type="Pfam" id="PF07645">
    <property type="entry name" value="EGF_CA"/>
    <property type="match status" value="1"/>
</dbReference>
<evidence type="ECO:0000256" key="17">
    <source>
        <dbReference type="SAM" id="SignalP"/>
    </source>
</evidence>
<dbReference type="SMART" id="SM00192">
    <property type="entry name" value="LDLa"/>
    <property type="match status" value="13"/>
</dbReference>
<dbReference type="InterPro" id="IPR023415">
    <property type="entry name" value="LDLR_class-A_CS"/>
</dbReference>
<feature type="signal peptide" evidence="17">
    <location>
        <begin position="1"/>
        <end position="32"/>
    </location>
</feature>
<evidence type="ECO:0000256" key="7">
    <source>
        <dbReference type="ARBA" id="ARBA00022737"/>
    </source>
</evidence>
<feature type="disulfide bond" evidence="14">
    <location>
        <begin position="151"/>
        <end position="166"/>
    </location>
</feature>
<feature type="disulfide bond" evidence="14">
    <location>
        <begin position="1042"/>
        <end position="1060"/>
    </location>
</feature>
<gene>
    <name evidence="19" type="primary">106667186</name>
</gene>
<dbReference type="PANTHER" id="PTHR22722:SF14">
    <property type="entry name" value="MEGALIN, ISOFORM A"/>
    <property type="match status" value="1"/>
</dbReference>
<dbReference type="Proteomes" id="UP000494040">
    <property type="component" value="Unassembled WGS sequence"/>
</dbReference>
<reference evidence="19" key="1">
    <citation type="submission" date="2022-01" db="UniProtKB">
        <authorList>
            <consortium name="EnsemblMetazoa"/>
        </authorList>
    </citation>
    <scope>IDENTIFICATION</scope>
</reference>
<feature type="disulfide bond" evidence="14">
    <location>
        <begin position="1123"/>
        <end position="1141"/>
    </location>
</feature>
<dbReference type="PROSITE" id="PS01187">
    <property type="entry name" value="EGF_CA"/>
    <property type="match status" value="2"/>
</dbReference>
<evidence type="ECO:0000256" key="9">
    <source>
        <dbReference type="ARBA" id="ARBA00023136"/>
    </source>
</evidence>
<dbReference type="CDD" id="cd00054">
    <property type="entry name" value="EGF_CA"/>
    <property type="match status" value="2"/>
</dbReference>
<keyword evidence="3 13" id="KW-0245">EGF-like domain</keyword>
<evidence type="ECO:0000259" key="18">
    <source>
        <dbReference type="PROSITE" id="PS50026"/>
    </source>
</evidence>
<dbReference type="CDD" id="cd00112">
    <property type="entry name" value="LDLa"/>
    <property type="match status" value="12"/>
</dbReference>
<dbReference type="GO" id="GO:0005509">
    <property type="term" value="F:calcium ion binding"/>
    <property type="evidence" value="ECO:0007669"/>
    <property type="project" value="InterPro"/>
</dbReference>
<dbReference type="OrthoDB" id="8831087at2759"/>
<feature type="repeat" description="LDL-receptor class B" evidence="15">
    <location>
        <begin position="503"/>
        <end position="546"/>
    </location>
</feature>
<keyword evidence="6 17" id="KW-0732">Signal</keyword>
<feature type="transmembrane region" description="Helical" evidence="16">
    <location>
        <begin position="1717"/>
        <end position="1739"/>
    </location>
</feature>
<dbReference type="SUPFAM" id="SSF57196">
    <property type="entry name" value="EGF/Laminin"/>
    <property type="match status" value="4"/>
</dbReference>
<dbReference type="GO" id="GO:0006898">
    <property type="term" value="P:receptor-mediated endocytosis"/>
    <property type="evidence" value="ECO:0007669"/>
    <property type="project" value="TreeGrafter"/>
</dbReference>
<dbReference type="Gene3D" id="2.120.10.30">
    <property type="entry name" value="TolB, C-terminal domain"/>
    <property type="match status" value="3"/>
</dbReference>
<feature type="disulfide bond" evidence="14">
    <location>
        <begin position="1015"/>
        <end position="1030"/>
    </location>
</feature>
<keyword evidence="2" id="KW-1003">Cell membrane</keyword>
<keyword evidence="11" id="KW-0675">Receptor</keyword>
<accession>A0A8I6RSZ7</accession>
<dbReference type="Pfam" id="PF12662">
    <property type="entry name" value="cEGF"/>
    <property type="match status" value="1"/>
</dbReference>
<dbReference type="PROSITE" id="PS01209">
    <property type="entry name" value="LDLRA_1"/>
    <property type="match status" value="7"/>
</dbReference>
<dbReference type="SUPFAM" id="SSF57424">
    <property type="entry name" value="LDL receptor-like module"/>
    <property type="match status" value="11"/>
</dbReference>
<evidence type="ECO:0000256" key="16">
    <source>
        <dbReference type="SAM" id="Phobius"/>
    </source>
</evidence>
<dbReference type="GO" id="GO:0042562">
    <property type="term" value="F:hormone binding"/>
    <property type="evidence" value="ECO:0007669"/>
    <property type="project" value="TreeGrafter"/>
</dbReference>
<dbReference type="Gene3D" id="4.10.400.10">
    <property type="entry name" value="Low-density Lipoprotein Receptor"/>
    <property type="match status" value="12"/>
</dbReference>
<evidence type="ECO:0000313" key="19">
    <source>
        <dbReference type="EnsemblMetazoa" id="XP_014250447.1"/>
    </source>
</evidence>
<keyword evidence="9 16" id="KW-0472">Membrane</keyword>
<dbReference type="InterPro" id="IPR002172">
    <property type="entry name" value="LDrepeatLR_classA_rpt"/>
</dbReference>
<keyword evidence="5 16" id="KW-0812">Transmembrane</keyword>
<dbReference type="PROSITE" id="PS51120">
    <property type="entry name" value="LDLRB"/>
    <property type="match status" value="1"/>
</dbReference>
<feature type="disulfide bond" evidence="13">
    <location>
        <begin position="292"/>
        <end position="302"/>
    </location>
</feature>
<feature type="chain" id="PRO_5035305805" description="EGF-like domain-containing protein" evidence="17">
    <location>
        <begin position="33"/>
        <end position="1840"/>
    </location>
</feature>
<dbReference type="InterPro" id="IPR000742">
    <property type="entry name" value="EGF"/>
</dbReference>
<dbReference type="InterPro" id="IPR011042">
    <property type="entry name" value="6-blade_b-propeller_TolB-like"/>
</dbReference>
<proteinExistence type="predicted"/>
<dbReference type="PROSITE" id="PS00010">
    <property type="entry name" value="ASX_HYDROXYL"/>
    <property type="match status" value="1"/>
</dbReference>
<feature type="disulfide bond" evidence="14">
    <location>
        <begin position="1082"/>
        <end position="1100"/>
    </location>
</feature>
<feature type="disulfide bond" evidence="14">
    <location>
        <begin position="1035"/>
        <end position="1047"/>
    </location>
</feature>
<feature type="disulfide bond" evidence="14">
    <location>
        <begin position="1116"/>
        <end position="1128"/>
    </location>
</feature>
<evidence type="ECO:0000256" key="13">
    <source>
        <dbReference type="PROSITE-ProRule" id="PRU00076"/>
    </source>
</evidence>
<feature type="disulfide bond" evidence="14">
    <location>
        <begin position="1184"/>
        <end position="1199"/>
    </location>
</feature>
<dbReference type="EnsemblMetazoa" id="XM_014394961.2">
    <property type="protein sequence ID" value="XP_014250447.1"/>
    <property type="gene ID" value="LOC106667186"/>
</dbReference>
<protein>
    <recommendedName>
        <fullName evidence="18">EGF-like domain-containing protein</fullName>
    </recommendedName>
</protein>
<name>A0A8I6RSZ7_CIMLE</name>
<feature type="disulfide bond" evidence="14">
    <location>
        <begin position="187"/>
        <end position="202"/>
    </location>
</feature>
<dbReference type="FunFam" id="4.10.400.10:FF:000034">
    <property type="entry name" value="Low-density lipoprotein receptor-related protein 2"/>
    <property type="match status" value="1"/>
</dbReference>
<dbReference type="SMART" id="SM00135">
    <property type="entry name" value="LY"/>
    <property type="match status" value="7"/>
</dbReference>
<feature type="disulfide bond" evidence="14">
    <location>
        <begin position="973"/>
        <end position="988"/>
    </location>
</feature>